<keyword evidence="2" id="KW-0812">Transmembrane</keyword>
<evidence type="ECO:0000256" key="2">
    <source>
        <dbReference type="SAM" id="Phobius"/>
    </source>
</evidence>
<dbReference type="PANTHER" id="PTHR16861">
    <property type="entry name" value="GLYCOPROTEIN 38"/>
    <property type="match status" value="1"/>
</dbReference>
<evidence type="ECO:0000313" key="4">
    <source>
        <dbReference type="EMBL" id="RGP70943.1"/>
    </source>
</evidence>
<keyword evidence="5" id="KW-1185">Reference proteome</keyword>
<evidence type="ECO:0008006" key="6">
    <source>
        <dbReference type="Google" id="ProtNLM"/>
    </source>
</evidence>
<keyword evidence="3" id="KW-0732">Signal</keyword>
<keyword evidence="2" id="KW-1133">Transmembrane helix</keyword>
<feature type="region of interest" description="Disordered" evidence="1">
    <location>
        <begin position="461"/>
        <end position="515"/>
    </location>
</feature>
<feature type="compositionally biased region" description="Polar residues" evidence="1">
    <location>
        <begin position="376"/>
        <end position="393"/>
    </location>
</feature>
<protein>
    <recommendedName>
        <fullName evidence="6">Fucose-specific lectin</fullName>
    </recommendedName>
</protein>
<accession>A0A395SEY2</accession>
<dbReference type="AlphaFoldDB" id="A0A395SEY2"/>
<dbReference type="Proteomes" id="UP000266152">
    <property type="component" value="Unassembled WGS sequence"/>
</dbReference>
<feature type="region of interest" description="Disordered" evidence="1">
    <location>
        <begin position="253"/>
        <end position="276"/>
    </location>
</feature>
<comment type="caution">
    <text evidence="4">The sequence shown here is derived from an EMBL/GenBank/DDBJ whole genome shotgun (WGS) entry which is preliminary data.</text>
</comment>
<feature type="transmembrane region" description="Helical" evidence="2">
    <location>
        <begin position="436"/>
        <end position="457"/>
    </location>
</feature>
<keyword evidence="2" id="KW-0472">Membrane</keyword>
<dbReference type="Gene3D" id="2.120.10.70">
    <property type="entry name" value="Fucose-specific lectin"/>
    <property type="match status" value="2"/>
</dbReference>
<dbReference type="SUPFAM" id="SSF89372">
    <property type="entry name" value="Fucose-specific lectin"/>
    <property type="match status" value="1"/>
</dbReference>
<organism evidence="4 5">
    <name type="scientific">Fusarium sporotrichioides</name>
    <dbReference type="NCBI Taxonomy" id="5514"/>
    <lineage>
        <taxon>Eukaryota</taxon>
        <taxon>Fungi</taxon>
        <taxon>Dikarya</taxon>
        <taxon>Ascomycota</taxon>
        <taxon>Pezizomycotina</taxon>
        <taxon>Sordariomycetes</taxon>
        <taxon>Hypocreomycetidae</taxon>
        <taxon>Hypocreales</taxon>
        <taxon>Nectriaceae</taxon>
        <taxon>Fusarium</taxon>
    </lineage>
</organism>
<feature type="compositionally biased region" description="Acidic residues" evidence="1">
    <location>
        <begin position="396"/>
        <end position="408"/>
    </location>
</feature>
<reference evidence="4 5" key="1">
    <citation type="journal article" date="2018" name="PLoS Pathog.">
        <title>Evolution of structural diversity of trichothecenes, a family of toxins produced by plant pathogenic and entomopathogenic fungi.</title>
        <authorList>
            <person name="Proctor R.H."/>
            <person name="McCormick S.P."/>
            <person name="Kim H.S."/>
            <person name="Cardoza R.E."/>
            <person name="Stanley A.M."/>
            <person name="Lindo L."/>
            <person name="Kelly A."/>
            <person name="Brown D.W."/>
            <person name="Lee T."/>
            <person name="Vaughan M.M."/>
            <person name="Alexander N.J."/>
            <person name="Busman M."/>
            <person name="Gutierrez S."/>
        </authorList>
    </citation>
    <scope>NUCLEOTIDE SEQUENCE [LARGE SCALE GENOMIC DNA]</scope>
    <source>
        <strain evidence="4 5">NRRL 3299</strain>
    </source>
</reference>
<feature type="region of interest" description="Disordered" evidence="1">
    <location>
        <begin position="376"/>
        <end position="429"/>
    </location>
</feature>
<feature type="region of interest" description="Disordered" evidence="1">
    <location>
        <begin position="321"/>
        <end position="340"/>
    </location>
</feature>
<dbReference type="EMBL" id="PXOF01000048">
    <property type="protein sequence ID" value="RGP70943.1"/>
    <property type="molecule type" value="Genomic_DNA"/>
</dbReference>
<feature type="compositionally biased region" description="Polar residues" evidence="1">
    <location>
        <begin position="488"/>
        <end position="504"/>
    </location>
</feature>
<evidence type="ECO:0000313" key="5">
    <source>
        <dbReference type="Proteomes" id="UP000266152"/>
    </source>
</evidence>
<feature type="compositionally biased region" description="Basic and acidic residues" evidence="1">
    <location>
        <begin position="506"/>
        <end position="515"/>
    </location>
</feature>
<feature type="signal peptide" evidence="3">
    <location>
        <begin position="1"/>
        <end position="25"/>
    </location>
</feature>
<proteinExistence type="predicted"/>
<sequence length="515" mass="55247">MNAMSRSTIASTLAIAGLLAEPVVGLAGWWTWSPETLTPHFAYQDPGSGNILHSSCNSNGSAAFSTDSPNKFPVKSQPKAATPLAVTGWWDDDLNTPIVSYKVYTCCYHNSLLTEQASIFYQATDDSIINAFFTCDNKTGNYKLNPDGNDVVSDLAGAPSVHEKTGLAVTELGDSGGYRLYYHDEDGLVSLLAYDDDTDWRYDGPVSLKKAGGMAVATLQTQGTNVSVAYPYDSKNIAVARFNNENKNKWSLESFPTPFDSPAPTNKTDPSDIRLDSSEGGSFQLSSFDNAANLGLAASTSQQLSVFYIGEDAELHAVSDVDGSWEEQETPGKKKWPHADNESGRLAVVSPLESEEIWVYYTSGDKVMELHRDSRGTWSDARTPSLKSATNANDSEGSDGDDDPEGDDSNGGSGSSEDATKDSSSSSTGITTGAKAGIGIGVGVGVLAVAAAAFFLLRKRRQRAATSERKDSVGELASRNSYHELQTEVHQAQEMPLTTPSQQHELLGDTRHRDA</sequence>
<gene>
    <name evidence="4" type="ORF">FSPOR_3630</name>
</gene>
<evidence type="ECO:0000256" key="1">
    <source>
        <dbReference type="SAM" id="MobiDB-lite"/>
    </source>
</evidence>
<name>A0A395SEY2_FUSSP</name>
<dbReference type="PANTHER" id="PTHR16861:SF4">
    <property type="entry name" value="SH3 DOMAIN PROTEIN (AFU_ORTHOLOGUE AFUA_1G13610)"/>
    <property type="match status" value="1"/>
</dbReference>
<evidence type="ECO:0000256" key="3">
    <source>
        <dbReference type="SAM" id="SignalP"/>
    </source>
</evidence>
<feature type="chain" id="PRO_5017344972" description="Fucose-specific lectin" evidence="3">
    <location>
        <begin position="26"/>
        <end position="515"/>
    </location>
</feature>